<keyword evidence="2" id="KW-1185">Reference proteome</keyword>
<protein>
    <recommendedName>
        <fullName evidence="3">Restriction alleviation protein Lar</fullName>
    </recommendedName>
</protein>
<accession>A0A1H0LF75</accession>
<proteinExistence type="predicted"/>
<dbReference type="EMBL" id="LT629710">
    <property type="protein sequence ID" value="SDO66735.1"/>
    <property type="molecule type" value="Genomic_DNA"/>
</dbReference>
<gene>
    <name evidence="1" type="ORF">SAMN04515671_1642</name>
</gene>
<dbReference type="AlphaFoldDB" id="A0A1H0LF75"/>
<evidence type="ECO:0000313" key="1">
    <source>
        <dbReference type="EMBL" id="SDO66735.1"/>
    </source>
</evidence>
<sequence>MTAGYKCPVCGYPGLTELPRTNEGGGSYEICWSCGFEFGVTDDDRGYTYDEWRAMWVERGMPWDSGSLHPKPEGWDPQGQLADL</sequence>
<reference evidence="1 2" key="1">
    <citation type="submission" date="2016-10" db="EMBL/GenBank/DDBJ databases">
        <authorList>
            <person name="de Groot N.N."/>
        </authorList>
    </citation>
    <scope>NUCLEOTIDE SEQUENCE [LARGE SCALE GENOMIC DNA]</scope>
    <source>
        <strain evidence="2">P4-7,KCTC 19426,CECT 7604</strain>
    </source>
</reference>
<dbReference type="Proteomes" id="UP000198741">
    <property type="component" value="Chromosome I"/>
</dbReference>
<evidence type="ECO:0008006" key="3">
    <source>
        <dbReference type="Google" id="ProtNLM"/>
    </source>
</evidence>
<dbReference type="STRING" id="1090615.SAMN04515671_1642"/>
<evidence type="ECO:0000313" key="2">
    <source>
        <dbReference type="Proteomes" id="UP000198741"/>
    </source>
</evidence>
<name>A0A1H0LF75_9ACTN</name>
<organism evidence="1 2">
    <name type="scientific">Nakamurella panacisegetis</name>
    <dbReference type="NCBI Taxonomy" id="1090615"/>
    <lineage>
        <taxon>Bacteria</taxon>
        <taxon>Bacillati</taxon>
        <taxon>Actinomycetota</taxon>
        <taxon>Actinomycetes</taxon>
        <taxon>Nakamurellales</taxon>
        <taxon>Nakamurellaceae</taxon>
        <taxon>Nakamurella</taxon>
    </lineage>
</organism>